<reference evidence="2" key="1">
    <citation type="journal article" date="2019" name="MBio">
        <title>Comparative genomics for the elucidation of multidrug resistance (MDR) in Candida lusitaniae.</title>
        <authorList>
            <person name="Kannan A."/>
            <person name="Asner S.A."/>
            <person name="Trachsel E."/>
            <person name="Kelly S."/>
            <person name="Parker J."/>
            <person name="Sanglard D."/>
        </authorList>
    </citation>
    <scope>NUCLEOTIDE SEQUENCE [LARGE SCALE GENOMIC DNA]</scope>
    <source>
        <strain evidence="2">P1</strain>
    </source>
</reference>
<keyword evidence="2" id="KW-1185">Reference proteome</keyword>
<gene>
    <name evidence="1" type="ORF">EJF14_20231</name>
</gene>
<dbReference type="Proteomes" id="UP000326582">
    <property type="component" value="Chromosome 2"/>
</dbReference>
<organism evidence="1 2">
    <name type="scientific">Clavispora lusitaniae</name>
    <name type="common">Candida lusitaniae</name>
    <dbReference type="NCBI Taxonomy" id="36911"/>
    <lineage>
        <taxon>Eukaryota</taxon>
        <taxon>Fungi</taxon>
        <taxon>Dikarya</taxon>
        <taxon>Ascomycota</taxon>
        <taxon>Saccharomycotina</taxon>
        <taxon>Pichiomycetes</taxon>
        <taxon>Metschnikowiaceae</taxon>
        <taxon>Clavispora</taxon>
    </lineage>
</organism>
<proteinExistence type="predicted"/>
<protein>
    <submittedName>
        <fullName evidence="1">Exosome complex component</fullName>
    </submittedName>
</protein>
<name>A0ACD0WG58_CLALS</name>
<accession>A0ACD0WG58</accession>
<dbReference type="EMBL" id="CP038485">
    <property type="protein sequence ID" value="QFZ26331.1"/>
    <property type="molecule type" value="Genomic_DNA"/>
</dbReference>
<evidence type="ECO:0000313" key="2">
    <source>
        <dbReference type="Proteomes" id="UP000326582"/>
    </source>
</evidence>
<sequence>MTSFHIFSSHYLKPSSLHMSIILPGDSLASEVEGQAEITIGPGIYKYPKSHQIIPSQAGILKSTSASKKSNDKLLYIESNSKRYIPQVNDLVIGYITGVYGDFFKVSLQNHSAPVQLSMMAFPNATKKNRPNLKVDQAVYARVSEALPDIDTEIECFDPETGKEGGFGLLDESGFIFDVNMNFARELLFNKSCIFLEKLASRCSFEIAIGINGRVWIKCGNGLQTDEFVSEKNENGDEDEIMTDAAAAEISLKDMRMTLAAAQYLKSCQYVSTEEASTELKKAFRGVL</sequence>
<evidence type="ECO:0000313" key="1">
    <source>
        <dbReference type="EMBL" id="QFZ26331.1"/>
    </source>
</evidence>